<protein>
    <submittedName>
        <fullName evidence="1">Uncharacterized protein</fullName>
    </submittedName>
</protein>
<evidence type="ECO:0000313" key="2">
    <source>
        <dbReference type="Proteomes" id="UP000019487"/>
    </source>
</evidence>
<dbReference type="HOGENOM" id="CLU_671137_0_0_1"/>
<accession>W9CD10</accession>
<evidence type="ECO:0000313" key="1">
    <source>
        <dbReference type="EMBL" id="ESZ92709.1"/>
    </source>
</evidence>
<keyword evidence="2" id="KW-1185">Reference proteome</keyword>
<proteinExistence type="predicted"/>
<dbReference type="EMBL" id="AYSA01000366">
    <property type="protein sequence ID" value="ESZ92709.1"/>
    <property type="molecule type" value="Genomic_DNA"/>
</dbReference>
<reference evidence="1 2" key="1">
    <citation type="journal article" date="2014" name="Genome Announc.">
        <title>Draft genome sequence of Sclerotinia borealis, a psychrophilic plant pathogenic fungus.</title>
        <authorList>
            <person name="Mardanov A.V."/>
            <person name="Beletsky A.V."/>
            <person name="Kadnikov V.V."/>
            <person name="Ignatov A.N."/>
            <person name="Ravin N.V."/>
        </authorList>
    </citation>
    <scope>NUCLEOTIDE SEQUENCE [LARGE SCALE GENOMIC DNA]</scope>
    <source>
        <strain evidence="2">F-4157</strain>
    </source>
</reference>
<gene>
    <name evidence="1" type="ORF">SBOR_6921</name>
</gene>
<organism evidence="1 2">
    <name type="scientific">Sclerotinia borealis (strain F-4128)</name>
    <dbReference type="NCBI Taxonomy" id="1432307"/>
    <lineage>
        <taxon>Eukaryota</taxon>
        <taxon>Fungi</taxon>
        <taxon>Dikarya</taxon>
        <taxon>Ascomycota</taxon>
        <taxon>Pezizomycotina</taxon>
        <taxon>Leotiomycetes</taxon>
        <taxon>Helotiales</taxon>
        <taxon>Sclerotiniaceae</taxon>
        <taxon>Sclerotinia</taxon>
    </lineage>
</organism>
<dbReference type="AlphaFoldDB" id="W9CD10"/>
<name>W9CD10_SCLBF</name>
<sequence>MSSFQFSQIFTEKVQGAQKLNEIKKKYDFSTLKYLHDASLPKQDLDLLMNWKLIRIEFPGFFERYNLHHLIQPSDHSKSRESTLDGLLRYTLNSIQFVDLVMASLGYTRLSIQRAIDEVVHIADVFTRASPSDYQYITGSDQHPLTQYVILSIMKRLAHTVEDFFHTLLEPFYKIYLETPSSRASSSALGFSSPYLLYSEHVVPLEGFDVLSVLKEFASLAAIPSGGEATSMTIQRLFSSITTSELSNGHSSRVEMNHNFSSTSPPPEHKGDAIPKNISINHTQFPSTIEGSLQGVKVIRCVACHRRYMRRHLKSHMRVEHPQQRFGVGGWTIEEDFVRYFKNNLKLGLEYLPLVHSQLKFLWRNQKHQASMYRNTSSESLINLHPRSTLRWSWVLPHHIKIASKAINEA</sequence>
<dbReference type="Proteomes" id="UP000019487">
    <property type="component" value="Unassembled WGS sequence"/>
</dbReference>
<comment type="caution">
    <text evidence="1">The sequence shown here is derived from an EMBL/GenBank/DDBJ whole genome shotgun (WGS) entry which is preliminary data.</text>
</comment>